<organism evidence="1 2">
    <name type="scientific">Mycolicibacterium iranicum</name>
    <name type="common">Mycobacterium iranicum</name>
    <dbReference type="NCBI Taxonomy" id="912594"/>
    <lineage>
        <taxon>Bacteria</taxon>
        <taxon>Bacillati</taxon>
        <taxon>Actinomycetota</taxon>
        <taxon>Actinomycetes</taxon>
        <taxon>Mycobacteriales</taxon>
        <taxon>Mycobacteriaceae</taxon>
        <taxon>Mycolicibacterium</taxon>
    </lineage>
</organism>
<evidence type="ECO:0000313" key="1">
    <source>
        <dbReference type="EMBL" id="ORV92040.1"/>
    </source>
</evidence>
<gene>
    <name evidence="1" type="ORF">AWC12_03045</name>
</gene>
<dbReference type="EMBL" id="LQPC01000011">
    <property type="protein sequence ID" value="ORV92040.1"/>
    <property type="molecule type" value="Genomic_DNA"/>
</dbReference>
<comment type="caution">
    <text evidence="1">The sequence shown here is derived from an EMBL/GenBank/DDBJ whole genome shotgun (WGS) entry which is preliminary data.</text>
</comment>
<evidence type="ECO:0000313" key="2">
    <source>
        <dbReference type="Proteomes" id="UP000193622"/>
    </source>
</evidence>
<dbReference type="AlphaFoldDB" id="A0A1X1X035"/>
<proteinExistence type="predicted"/>
<name>A0A1X1X035_MYCIR</name>
<protein>
    <submittedName>
        <fullName evidence="1">Uncharacterized protein</fullName>
    </submittedName>
</protein>
<sequence>MLDTDRINATAERIATDWAHHGHNTLTAMIAELYTDLADLPPRYTPDQRADILTDAADITATELITMLDDHIYQEADRPPVTEYGWVMHTDDRHTAAVAALTRHTASHLTWWLTDQLTDYLTNREAEDPD</sequence>
<dbReference type="Proteomes" id="UP000193622">
    <property type="component" value="Unassembled WGS sequence"/>
</dbReference>
<accession>A0A1X1X035</accession>
<reference evidence="1 2" key="1">
    <citation type="submission" date="2016-01" db="EMBL/GenBank/DDBJ databases">
        <title>The new phylogeny of the genus Mycobacterium.</title>
        <authorList>
            <person name="Tarcisio F."/>
            <person name="Conor M."/>
            <person name="Antonella G."/>
            <person name="Elisabetta G."/>
            <person name="Giulia F.S."/>
            <person name="Sara T."/>
            <person name="Anna F."/>
            <person name="Clotilde B."/>
            <person name="Roberto B."/>
            <person name="Veronica D.S."/>
            <person name="Fabio R."/>
            <person name="Monica P."/>
            <person name="Olivier J."/>
            <person name="Enrico T."/>
            <person name="Nicola S."/>
        </authorList>
    </citation>
    <scope>NUCLEOTIDE SEQUENCE [LARGE SCALE GENOMIC DNA]</scope>
    <source>
        <strain evidence="1 2">DSM 45541</strain>
    </source>
</reference>